<reference evidence="2 4" key="1">
    <citation type="journal article" date="2017" name="Nature">
        <title>The sunflower genome provides insights into oil metabolism, flowering and Asterid evolution.</title>
        <authorList>
            <person name="Badouin H."/>
            <person name="Gouzy J."/>
            <person name="Grassa C.J."/>
            <person name="Murat F."/>
            <person name="Staton S.E."/>
            <person name="Cottret L."/>
            <person name="Lelandais-Briere C."/>
            <person name="Owens G.L."/>
            <person name="Carrere S."/>
            <person name="Mayjonade B."/>
            <person name="Legrand L."/>
            <person name="Gill N."/>
            <person name="Kane N.C."/>
            <person name="Bowers J.E."/>
            <person name="Hubner S."/>
            <person name="Bellec A."/>
            <person name="Berard A."/>
            <person name="Berges H."/>
            <person name="Blanchet N."/>
            <person name="Boniface M.C."/>
            <person name="Brunel D."/>
            <person name="Catrice O."/>
            <person name="Chaidir N."/>
            <person name="Claudel C."/>
            <person name="Donnadieu C."/>
            <person name="Faraut T."/>
            <person name="Fievet G."/>
            <person name="Helmstetter N."/>
            <person name="King M."/>
            <person name="Knapp S.J."/>
            <person name="Lai Z."/>
            <person name="Le Paslier M.C."/>
            <person name="Lippi Y."/>
            <person name="Lorenzon L."/>
            <person name="Mandel J.R."/>
            <person name="Marage G."/>
            <person name="Marchand G."/>
            <person name="Marquand E."/>
            <person name="Bret-Mestries E."/>
            <person name="Morien E."/>
            <person name="Nambeesan S."/>
            <person name="Nguyen T."/>
            <person name="Pegot-Espagnet P."/>
            <person name="Pouilly N."/>
            <person name="Raftis F."/>
            <person name="Sallet E."/>
            <person name="Schiex T."/>
            <person name="Thomas J."/>
            <person name="Vandecasteele C."/>
            <person name="Vares D."/>
            <person name="Vear F."/>
            <person name="Vautrin S."/>
            <person name="Crespi M."/>
            <person name="Mangin B."/>
            <person name="Burke J.M."/>
            <person name="Salse J."/>
            <person name="Munos S."/>
            <person name="Vincourt P."/>
            <person name="Rieseberg L.H."/>
            <person name="Langlade N.B."/>
        </authorList>
    </citation>
    <scope>NUCLEOTIDE SEQUENCE [LARGE SCALE GENOMIC DNA]</scope>
    <source>
        <strain evidence="4">cv. SF193</strain>
        <tissue evidence="2">Leaves</tissue>
    </source>
</reference>
<feature type="compositionally biased region" description="Basic and acidic residues" evidence="1">
    <location>
        <begin position="339"/>
        <end position="350"/>
    </location>
</feature>
<evidence type="ECO:0000313" key="2">
    <source>
        <dbReference type="EMBL" id="KAF5789893.1"/>
    </source>
</evidence>
<evidence type="ECO:0000256" key="1">
    <source>
        <dbReference type="SAM" id="MobiDB-lite"/>
    </source>
</evidence>
<gene>
    <name evidence="3" type="ORF">HannXRQ_Chr06g0185041</name>
    <name evidence="2" type="ORF">HanXRQr2_Chr09g0376591</name>
</gene>
<reference evidence="3" key="2">
    <citation type="submission" date="2017-02" db="EMBL/GenBank/DDBJ databases">
        <title>Sunflower complete genome.</title>
        <authorList>
            <person name="Langlade N."/>
            <person name="Munos S."/>
        </authorList>
    </citation>
    <scope>NUCLEOTIDE SEQUENCE [LARGE SCALE GENOMIC DNA]</scope>
    <source>
        <tissue evidence="3">Leaves</tissue>
    </source>
</reference>
<feature type="region of interest" description="Disordered" evidence="1">
    <location>
        <begin position="310"/>
        <end position="402"/>
    </location>
</feature>
<dbReference type="Gramene" id="mRNA:HanXRQr2_Chr09g0376591">
    <property type="protein sequence ID" value="mRNA:HanXRQr2_Chr09g0376591"/>
    <property type="gene ID" value="HanXRQr2_Chr09g0376591"/>
</dbReference>
<protein>
    <submittedName>
        <fullName evidence="3">Uncharacterized protein</fullName>
    </submittedName>
</protein>
<dbReference type="AlphaFoldDB" id="A0A251UJX6"/>
<dbReference type="PANTHER" id="PTHR34112">
    <property type="entry name" value="C-JUN-AMINO-TERMINAL KINASE-INTERACTING PROTEIN"/>
    <property type="match status" value="1"/>
</dbReference>
<evidence type="ECO:0000313" key="3">
    <source>
        <dbReference type="EMBL" id="OTG23670.1"/>
    </source>
</evidence>
<dbReference type="InParanoid" id="A0A251UJX6"/>
<dbReference type="EMBL" id="CM007895">
    <property type="protein sequence ID" value="OTG23670.1"/>
    <property type="molecule type" value="Genomic_DNA"/>
</dbReference>
<sequence>MERTEPTFVPEWLKNSGSLSTTSHQSSLQSDDQSGSVSLRRKSLINSGDNESGRATSTTSAYFRRPSSSNGRLRSYGSFGRRDWDKSKEKYENRYRDSDPLSSILPSRFEKDGLRRAQSNLSAKRGEFWSRRVVGEKNGRNNGKISFEKDFPSLGSEEKQVGLSSAIQSLPVGTSGVIGGGDVWTSALAEVPVKGGPNGSASVSVTANVAAAGRNMAETLAQGPPRVQTAPQLSVGSQRLEELAVKQSRQLIPVTPSMPKALALNSSDKPKLKLGQLQSPHIANHPTPTRPVSMNADVTKSSTIGKLHVLKPSRERNGTTLAKEITSPTVGSKLPESSLVDRKPCVEKRPSPQAKSRNDFFNLMRKKAMANSSSSSVPVDPPESTNDKPSEGGVHPNDLSSDTDACVVTEKFNNNEKSHSSSDVILYSEEEEARFLRSMGWEETTEEDGLTEEEINSFYKDLSKYVNLKTASNFFKGTQLKSLMPLNLLMGKNGEFSADTKVDS</sequence>
<dbReference type="Proteomes" id="UP000215914">
    <property type="component" value="Chromosome 6"/>
</dbReference>
<accession>A0A251UJX6</accession>
<feature type="region of interest" description="Disordered" evidence="1">
    <location>
        <begin position="1"/>
        <end position="81"/>
    </location>
</feature>
<feature type="compositionally biased region" description="Polar residues" evidence="1">
    <location>
        <begin position="44"/>
        <end position="72"/>
    </location>
</feature>
<evidence type="ECO:0000313" key="4">
    <source>
        <dbReference type="Proteomes" id="UP000215914"/>
    </source>
</evidence>
<dbReference type="PANTHER" id="PTHR34112:SF12">
    <property type="match status" value="1"/>
</dbReference>
<name>A0A251UJX6_HELAN</name>
<dbReference type="EMBL" id="MNCJ02000324">
    <property type="protein sequence ID" value="KAF5789893.1"/>
    <property type="molecule type" value="Genomic_DNA"/>
</dbReference>
<proteinExistence type="predicted"/>
<dbReference type="FunCoup" id="A0A251UJX6">
    <property type="interactions" value="4001"/>
</dbReference>
<keyword evidence="4" id="KW-1185">Reference proteome</keyword>
<feature type="compositionally biased region" description="Low complexity" evidence="1">
    <location>
        <begin position="16"/>
        <end position="38"/>
    </location>
</feature>
<dbReference type="OMA" id="LKPQWLM"/>
<dbReference type="OrthoDB" id="1917528at2759"/>
<organism evidence="3 4">
    <name type="scientific">Helianthus annuus</name>
    <name type="common">Common sunflower</name>
    <dbReference type="NCBI Taxonomy" id="4232"/>
    <lineage>
        <taxon>Eukaryota</taxon>
        <taxon>Viridiplantae</taxon>
        <taxon>Streptophyta</taxon>
        <taxon>Embryophyta</taxon>
        <taxon>Tracheophyta</taxon>
        <taxon>Spermatophyta</taxon>
        <taxon>Magnoliopsida</taxon>
        <taxon>eudicotyledons</taxon>
        <taxon>Gunneridae</taxon>
        <taxon>Pentapetalae</taxon>
        <taxon>asterids</taxon>
        <taxon>campanulids</taxon>
        <taxon>Asterales</taxon>
        <taxon>Asteraceae</taxon>
        <taxon>Asteroideae</taxon>
        <taxon>Heliantheae alliance</taxon>
        <taxon>Heliantheae</taxon>
        <taxon>Helianthus</taxon>
    </lineage>
</organism>
<reference evidence="2" key="3">
    <citation type="submission" date="2020-06" db="EMBL/GenBank/DDBJ databases">
        <title>Helianthus annuus Genome sequencing and assembly Release 2.</title>
        <authorList>
            <person name="Gouzy J."/>
            <person name="Langlade N."/>
            <person name="Munos S."/>
        </authorList>
    </citation>
    <scope>NUCLEOTIDE SEQUENCE</scope>
    <source>
        <tissue evidence="2">Leaves</tissue>
    </source>
</reference>